<dbReference type="STRING" id="1440053.GCA_000718095_06839"/>
<evidence type="ECO:0000256" key="1">
    <source>
        <dbReference type="SAM" id="MobiDB-lite"/>
    </source>
</evidence>
<organism evidence="2 3">
    <name type="scientific">Streptomyces scopuliridis RB72</name>
    <dbReference type="NCBI Taxonomy" id="1440053"/>
    <lineage>
        <taxon>Bacteria</taxon>
        <taxon>Bacillati</taxon>
        <taxon>Actinomycetota</taxon>
        <taxon>Actinomycetes</taxon>
        <taxon>Kitasatosporales</taxon>
        <taxon>Streptomycetaceae</taxon>
        <taxon>Streptomyces</taxon>
    </lineage>
</organism>
<evidence type="ECO:0000313" key="3">
    <source>
        <dbReference type="Proteomes" id="UP000245992"/>
    </source>
</evidence>
<sequence>MATALTGGTGTEAGAEAGAKEPQARTAPRGARPRAMVLDAVCAIDAAHERDDAVLARGDWQRERPAAWRELRTVEHSPVLWGAFATISTV</sequence>
<dbReference type="EMBL" id="AZSP01000175">
    <property type="protein sequence ID" value="PVE10754.1"/>
    <property type="molecule type" value="Genomic_DNA"/>
</dbReference>
<dbReference type="RefSeq" id="WP_030355736.1">
    <property type="nucleotide sequence ID" value="NZ_AZSP01000175.1"/>
</dbReference>
<proteinExistence type="predicted"/>
<accession>A0A2T7T6K2</accession>
<protein>
    <submittedName>
        <fullName evidence="2">Uncharacterized protein</fullName>
    </submittedName>
</protein>
<evidence type="ECO:0000313" key="2">
    <source>
        <dbReference type="EMBL" id="PVE10754.1"/>
    </source>
</evidence>
<name>A0A2T7T6K2_9ACTN</name>
<comment type="caution">
    <text evidence="2">The sequence shown here is derived from an EMBL/GenBank/DDBJ whole genome shotgun (WGS) entry which is preliminary data.</text>
</comment>
<dbReference type="Proteomes" id="UP000245992">
    <property type="component" value="Unassembled WGS sequence"/>
</dbReference>
<feature type="region of interest" description="Disordered" evidence="1">
    <location>
        <begin position="1"/>
        <end position="32"/>
    </location>
</feature>
<reference evidence="2 3" key="1">
    <citation type="submission" date="2013-12" db="EMBL/GenBank/DDBJ databases">
        <title>Annotated genome of Streptomyces scopuliridis.</title>
        <authorList>
            <person name="Olson J.B."/>
        </authorList>
    </citation>
    <scope>NUCLEOTIDE SEQUENCE [LARGE SCALE GENOMIC DNA]</scope>
    <source>
        <strain evidence="2 3">RB72</strain>
    </source>
</reference>
<dbReference type="OrthoDB" id="3723950at2"/>
<feature type="compositionally biased region" description="Low complexity" evidence="1">
    <location>
        <begin position="1"/>
        <end position="17"/>
    </location>
</feature>
<gene>
    <name evidence="2" type="ORF">Y717_25060</name>
</gene>
<keyword evidence="3" id="KW-1185">Reference proteome</keyword>
<dbReference type="AlphaFoldDB" id="A0A2T7T6K2"/>